<organism evidence="2 3">
    <name type="scientific">Ammoniphilus resinae</name>
    <dbReference type="NCBI Taxonomy" id="861532"/>
    <lineage>
        <taxon>Bacteria</taxon>
        <taxon>Bacillati</taxon>
        <taxon>Bacillota</taxon>
        <taxon>Bacilli</taxon>
        <taxon>Bacillales</taxon>
        <taxon>Paenibacillaceae</taxon>
        <taxon>Aneurinibacillus group</taxon>
        <taxon>Ammoniphilus</taxon>
    </lineage>
</organism>
<feature type="domain" description="DUF3846" evidence="1">
    <location>
        <begin position="4"/>
        <end position="99"/>
    </location>
</feature>
<dbReference type="InterPro" id="IPR024559">
    <property type="entry name" value="DUF3846"/>
</dbReference>
<evidence type="ECO:0000313" key="3">
    <source>
        <dbReference type="Proteomes" id="UP001519343"/>
    </source>
</evidence>
<dbReference type="Pfam" id="PF12957">
    <property type="entry name" value="DUF3846"/>
    <property type="match status" value="1"/>
</dbReference>
<dbReference type="Proteomes" id="UP001519343">
    <property type="component" value="Unassembled WGS sequence"/>
</dbReference>
<keyword evidence="3" id="KW-1185">Reference proteome</keyword>
<comment type="caution">
    <text evidence="2">The sequence shown here is derived from an EMBL/GenBank/DDBJ whole genome shotgun (WGS) entry which is preliminary data.</text>
</comment>
<dbReference type="EMBL" id="JAGGKT010000003">
    <property type="protein sequence ID" value="MBP1931638.1"/>
    <property type="molecule type" value="Genomic_DNA"/>
</dbReference>
<reference evidence="2 3" key="1">
    <citation type="submission" date="2021-03" db="EMBL/GenBank/DDBJ databases">
        <title>Genomic Encyclopedia of Type Strains, Phase IV (KMG-IV): sequencing the most valuable type-strain genomes for metagenomic binning, comparative biology and taxonomic classification.</title>
        <authorList>
            <person name="Goeker M."/>
        </authorList>
    </citation>
    <scope>NUCLEOTIDE SEQUENCE [LARGE SCALE GENOMIC DNA]</scope>
    <source>
        <strain evidence="2 3">DSM 24738</strain>
    </source>
</reference>
<evidence type="ECO:0000313" key="2">
    <source>
        <dbReference type="EMBL" id="MBP1931638.1"/>
    </source>
</evidence>
<evidence type="ECO:0000259" key="1">
    <source>
        <dbReference type="Pfam" id="PF12957"/>
    </source>
</evidence>
<protein>
    <recommendedName>
        <fullName evidence="1">DUF3846 domain-containing protein</fullName>
    </recommendedName>
</protein>
<name>A0ABS4GMY0_9BACL</name>
<sequence length="104" mass="11892">MFTIIHKIPDQVPKILQIENLEAIEALIEDEFEAAYDDHLEGIVFFISEAARGIKANNFTMKTEGFYDWVYGPCVIAKLQEDSIGSLNKDEIQLVMDYFTSRKG</sequence>
<dbReference type="RefSeq" id="WP_209809728.1">
    <property type="nucleotide sequence ID" value="NZ_JAGGKT010000003.1"/>
</dbReference>
<accession>A0ABS4GMY0</accession>
<gene>
    <name evidence="2" type="ORF">J2Z37_001639</name>
</gene>
<proteinExistence type="predicted"/>